<dbReference type="InterPro" id="IPR006311">
    <property type="entry name" value="TAT_signal"/>
</dbReference>
<reference evidence="5 6" key="1">
    <citation type="submission" date="2019-02" db="EMBL/GenBank/DDBJ databases">
        <title>Deep-cultivation of Planctomycetes and their phenomic and genomic characterization uncovers novel biology.</title>
        <authorList>
            <person name="Wiegand S."/>
            <person name="Jogler M."/>
            <person name="Boedeker C."/>
            <person name="Pinto D."/>
            <person name="Vollmers J."/>
            <person name="Rivas-Marin E."/>
            <person name="Kohn T."/>
            <person name="Peeters S.H."/>
            <person name="Heuer A."/>
            <person name="Rast P."/>
            <person name="Oberbeckmann S."/>
            <person name="Bunk B."/>
            <person name="Jeske O."/>
            <person name="Meyerdierks A."/>
            <person name="Storesund J.E."/>
            <person name="Kallscheuer N."/>
            <person name="Luecker S."/>
            <person name="Lage O.M."/>
            <person name="Pohl T."/>
            <person name="Merkel B.J."/>
            <person name="Hornburger P."/>
            <person name="Mueller R.-W."/>
            <person name="Bruemmer F."/>
            <person name="Labrenz M."/>
            <person name="Spormann A.M."/>
            <person name="Op Den Camp H."/>
            <person name="Overmann J."/>
            <person name="Amann R."/>
            <person name="Jetten M.S.M."/>
            <person name="Mascher T."/>
            <person name="Medema M.H."/>
            <person name="Devos D.P."/>
            <person name="Kaster A.-K."/>
            <person name="Ovreas L."/>
            <person name="Rohde M."/>
            <person name="Galperin M.Y."/>
            <person name="Jogler C."/>
        </authorList>
    </citation>
    <scope>NUCLEOTIDE SEQUENCE [LARGE SCALE GENOMIC DNA]</scope>
    <source>
        <strain evidence="5 6">Mal64</strain>
    </source>
</reference>
<keyword evidence="6" id="KW-1185">Reference proteome</keyword>
<dbReference type="Proteomes" id="UP000315440">
    <property type="component" value="Unassembled WGS sequence"/>
</dbReference>
<dbReference type="InterPro" id="IPR019546">
    <property type="entry name" value="TAT_signal_bac_arc"/>
</dbReference>
<keyword evidence="2" id="KW-0732">Signal</keyword>
<dbReference type="PANTHER" id="PTHR43818:SF5">
    <property type="entry name" value="OXIDOREDUCTASE FAMILY PROTEIN"/>
    <property type="match status" value="1"/>
</dbReference>
<dbReference type="OrthoDB" id="9788246at2"/>
<dbReference type="InterPro" id="IPR000683">
    <property type="entry name" value="Gfo/Idh/MocA-like_OxRdtase_N"/>
</dbReference>
<dbReference type="PROSITE" id="PS51318">
    <property type="entry name" value="TAT"/>
    <property type="match status" value="1"/>
</dbReference>
<protein>
    <submittedName>
        <fullName evidence="5">Inositol 2-dehydrogenase</fullName>
        <ecNumber evidence="5">1.1.1.18</ecNumber>
    </submittedName>
</protein>
<evidence type="ECO:0000313" key="5">
    <source>
        <dbReference type="EMBL" id="TWT86205.1"/>
    </source>
</evidence>
<dbReference type="Gene3D" id="3.40.50.720">
    <property type="entry name" value="NAD(P)-binding Rossmann-like Domain"/>
    <property type="match status" value="1"/>
</dbReference>
<feature type="chain" id="PRO_5023049166" evidence="2">
    <location>
        <begin position="33"/>
        <end position="483"/>
    </location>
</feature>
<feature type="signal peptide" evidence="2">
    <location>
        <begin position="1"/>
        <end position="32"/>
    </location>
</feature>
<dbReference type="Pfam" id="PF19051">
    <property type="entry name" value="GFO_IDH_MocA_C2"/>
    <property type="match status" value="1"/>
</dbReference>
<dbReference type="EMBL" id="SJPQ01000006">
    <property type="protein sequence ID" value="TWT86205.1"/>
    <property type="molecule type" value="Genomic_DNA"/>
</dbReference>
<keyword evidence="5" id="KW-0560">Oxidoreductase</keyword>
<dbReference type="GO" id="GO:0000166">
    <property type="term" value="F:nucleotide binding"/>
    <property type="evidence" value="ECO:0007669"/>
    <property type="project" value="InterPro"/>
</dbReference>
<dbReference type="InterPro" id="IPR036291">
    <property type="entry name" value="NAD(P)-bd_dom_sf"/>
</dbReference>
<feature type="compositionally biased region" description="Basic and acidic residues" evidence="1">
    <location>
        <begin position="468"/>
        <end position="483"/>
    </location>
</feature>
<sequence precursor="true">MSPSQHPSRRRFLGQAAAGAALLACGSRRAHAAPGEQLSIGVIGMGWRGGELAKTFNALPGVRLAALCDVDRARLDEAGALYPGATRYSDHRELLADGSIDAVAIATCNHWHCLAAIEACQAGKHVYVEKPLGHDLWEQRQMIAAARKHDRIAQIGTQQRSDPMQAEIKRFLHEEQGIGALTGAVACRYGARKAIGKRATPLTPPATVDYDRWLGPAHDRPIYRDQLHYDWHWDWNTGNGEMSNWGVHLLDDVRNTVLGDQPLPRSVAAVGGRAVWDDAGQTPNVHATLFETDTIPVVGVVSNLEPVGGRRGRLREAGVDTGYVVYGEGGRYEGRRGGGKAFDTDGKLIREFSGNGGMPTHCANFVTAVRAGDASLLNADVECGHYSTAWCHLANAAVVAGAPGDEGPNPTSLSQDPHWRRVVGVLENDLAKRGVAFDTPVFRVSPRLAVEAERERFASGAPRAANGHLEHHGRDGYRVPEIT</sequence>
<comment type="caution">
    <text evidence="5">The sequence shown here is derived from an EMBL/GenBank/DDBJ whole genome shotgun (WGS) entry which is preliminary data.</text>
</comment>
<accession>A0A5C5ZGH0</accession>
<organism evidence="5 6">
    <name type="scientific">Pseudobythopirellula maris</name>
    <dbReference type="NCBI Taxonomy" id="2527991"/>
    <lineage>
        <taxon>Bacteria</taxon>
        <taxon>Pseudomonadati</taxon>
        <taxon>Planctomycetota</taxon>
        <taxon>Planctomycetia</taxon>
        <taxon>Pirellulales</taxon>
        <taxon>Lacipirellulaceae</taxon>
        <taxon>Pseudobythopirellula</taxon>
    </lineage>
</organism>
<dbReference type="InterPro" id="IPR050463">
    <property type="entry name" value="Gfo/Idh/MocA_oxidrdct_glycsds"/>
</dbReference>
<feature type="region of interest" description="Disordered" evidence="1">
    <location>
        <begin position="459"/>
        <end position="483"/>
    </location>
</feature>
<dbReference type="InterPro" id="IPR043906">
    <property type="entry name" value="Gfo/Idh/MocA_OxRdtase_bact_C"/>
</dbReference>
<feature type="domain" description="Gfo/Idh/MocA-like oxidoreductase bacterial type C-terminal" evidence="4">
    <location>
        <begin position="201"/>
        <end position="269"/>
    </location>
</feature>
<dbReference type="AlphaFoldDB" id="A0A5C5ZGH0"/>
<evidence type="ECO:0000256" key="2">
    <source>
        <dbReference type="SAM" id="SignalP"/>
    </source>
</evidence>
<evidence type="ECO:0000259" key="3">
    <source>
        <dbReference type="Pfam" id="PF01408"/>
    </source>
</evidence>
<evidence type="ECO:0000259" key="4">
    <source>
        <dbReference type="Pfam" id="PF19051"/>
    </source>
</evidence>
<dbReference type="SUPFAM" id="SSF51735">
    <property type="entry name" value="NAD(P)-binding Rossmann-fold domains"/>
    <property type="match status" value="1"/>
</dbReference>
<proteinExistence type="predicted"/>
<evidence type="ECO:0000313" key="6">
    <source>
        <dbReference type="Proteomes" id="UP000315440"/>
    </source>
</evidence>
<feature type="domain" description="Gfo/Idh/MocA-like oxidoreductase N-terminal" evidence="3">
    <location>
        <begin position="39"/>
        <end position="156"/>
    </location>
</feature>
<dbReference type="Gene3D" id="3.30.360.10">
    <property type="entry name" value="Dihydrodipicolinate Reductase, domain 2"/>
    <property type="match status" value="1"/>
</dbReference>
<dbReference type="NCBIfam" id="TIGR01409">
    <property type="entry name" value="TAT_signal_seq"/>
    <property type="match status" value="1"/>
</dbReference>
<dbReference type="RefSeq" id="WP_146403548.1">
    <property type="nucleotide sequence ID" value="NZ_SJPQ01000006.1"/>
</dbReference>
<dbReference type="SUPFAM" id="SSF55347">
    <property type="entry name" value="Glyceraldehyde-3-phosphate dehydrogenase-like, C-terminal domain"/>
    <property type="match status" value="1"/>
</dbReference>
<dbReference type="Pfam" id="PF01408">
    <property type="entry name" value="GFO_IDH_MocA"/>
    <property type="match status" value="1"/>
</dbReference>
<name>A0A5C5ZGH0_9BACT</name>
<dbReference type="GO" id="GO:0050112">
    <property type="term" value="F:inositol 2-dehydrogenase (NAD+) activity"/>
    <property type="evidence" value="ECO:0007669"/>
    <property type="project" value="UniProtKB-EC"/>
</dbReference>
<gene>
    <name evidence="5" type="primary">iolG_3</name>
    <name evidence="5" type="ORF">Mal64_39480</name>
</gene>
<dbReference type="EC" id="1.1.1.18" evidence="5"/>
<evidence type="ECO:0000256" key="1">
    <source>
        <dbReference type="SAM" id="MobiDB-lite"/>
    </source>
</evidence>
<dbReference type="PANTHER" id="PTHR43818">
    <property type="entry name" value="BCDNA.GH03377"/>
    <property type="match status" value="1"/>
</dbReference>